<protein>
    <recommendedName>
        <fullName evidence="3">Zn(2)-C6 fungal-type domain-containing protein</fullName>
    </recommendedName>
</protein>
<dbReference type="OrthoDB" id="416217at2759"/>
<dbReference type="Proteomes" id="UP000799767">
    <property type="component" value="Unassembled WGS sequence"/>
</dbReference>
<dbReference type="EMBL" id="MU001631">
    <property type="protein sequence ID" value="KAF2487248.1"/>
    <property type="molecule type" value="Genomic_DNA"/>
</dbReference>
<dbReference type="InterPro" id="IPR052400">
    <property type="entry name" value="Zn2-C6_fungal_TF"/>
</dbReference>
<dbReference type="SMART" id="SM00066">
    <property type="entry name" value="GAL4"/>
    <property type="match status" value="1"/>
</dbReference>
<evidence type="ECO:0000313" key="5">
    <source>
        <dbReference type="Proteomes" id="UP000799767"/>
    </source>
</evidence>
<feature type="domain" description="Zn(2)-C6 fungal-type" evidence="3">
    <location>
        <begin position="12"/>
        <end position="42"/>
    </location>
</feature>
<dbReference type="GO" id="GO:0008270">
    <property type="term" value="F:zinc ion binding"/>
    <property type="evidence" value="ECO:0007669"/>
    <property type="project" value="InterPro"/>
</dbReference>
<accession>A0A6A6Q462</accession>
<dbReference type="CDD" id="cd00067">
    <property type="entry name" value="GAL4"/>
    <property type="match status" value="1"/>
</dbReference>
<organism evidence="4 5">
    <name type="scientific">Neohortaea acidophila</name>
    <dbReference type="NCBI Taxonomy" id="245834"/>
    <lineage>
        <taxon>Eukaryota</taxon>
        <taxon>Fungi</taxon>
        <taxon>Dikarya</taxon>
        <taxon>Ascomycota</taxon>
        <taxon>Pezizomycotina</taxon>
        <taxon>Dothideomycetes</taxon>
        <taxon>Dothideomycetidae</taxon>
        <taxon>Mycosphaerellales</taxon>
        <taxon>Teratosphaeriaceae</taxon>
        <taxon>Neohortaea</taxon>
    </lineage>
</organism>
<proteinExistence type="predicted"/>
<reference evidence="4" key="1">
    <citation type="journal article" date="2020" name="Stud. Mycol.">
        <title>101 Dothideomycetes genomes: a test case for predicting lifestyles and emergence of pathogens.</title>
        <authorList>
            <person name="Haridas S."/>
            <person name="Albert R."/>
            <person name="Binder M."/>
            <person name="Bloem J."/>
            <person name="Labutti K."/>
            <person name="Salamov A."/>
            <person name="Andreopoulos B."/>
            <person name="Baker S."/>
            <person name="Barry K."/>
            <person name="Bills G."/>
            <person name="Bluhm B."/>
            <person name="Cannon C."/>
            <person name="Castanera R."/>
            <person name="Culley D."/>
            <person name="Daum C."/>
            <person name="Ezra D."/>
            <person name="Gonzalez J."/>
            <person name="Henrissat B."/>
            <person name="Kuo A."/>
            <person name="Liang C."/>
            <person name="Lipzen A."/>
            <person name="Lutzoni F."/>
            <person name="Magnuson J."/>
            <person name="Mondo S."/>
            <person name="Nolan M."/>
            <person name="Ohm R."/>
            <person name="Pangilinan J."/>
            <person name="Park H.-J."/>
            <person name="Ramirez L."/>
            <person name="Alfaro M."/>
            <person name="Sun H."/>
            <person name="Tritt A."/>
            <person name="Yoshinaga Y."/>
            <person name="Zwiers L.-H."/>
            <person name="Turgeon B."/>
            <person name="Goodwin S."/>
            <person name="Spatafora J."/>
            <person name="Crous P."/>
            <person name="Grigoriev I."/>
        </authorList>
    </citation>
    <scope>NUCLEOTIDE SEQUENCE</scope>
    <source>
        <strain evidence="4">CBS 113389</strain>
    </source>
</reference>
<feature type="region of interest" description="Disordered" evidence="2">
    <location>
        <begin position="45"/>
        <end position="78"/>
    </location>
</feature>
<sequence>MPRLNHRKTRTGCLLCKQRKVKCDEGKPRCKDCVRHNRTCEYPQLPLRSSTPRPAAARTTHGSINGDAQLDPDATPPTPLVDDPLLELRLMHEWTAYTCKTFSTAWDFWCYRAPLIALDARYALDAMLAMTALYASRTPPSQRYSSSGRMGVFSDPAPEQPAEQDLGDRWAVKRRASVADRIANVASDVGDASDNELEASQRSAKLLTAHRMYFDRAIEGYRKALSDLNIENVEAVFTASILVSFNALFTLSENQEDNPLQSLDPSFWLRLAGGSRWISRRWHDMAGNAWLAKAGMLHGKPDLSDQDALFAPENGRPFEKLLHFAADFEAMTPEDVEAYKLTLYYIGAIYKGIVEGTDSPFATCRRLSAMSSCCPERFVDLVEARLPRAMVMLAHVFASMKLVDQNAVWFRGIAERQVPIIYEQLPNAWKEMMVWPMAVARGEVDREPLETQRDESVTH</sequence>
<dbReference type="Pfam" id="PF00172">
    <property type="entry name" value="Zn_clus"/>
    <property type="match status" value="1"/>
</dbReference>
<dbReference type="PANTHER" id="PTHR47657:SF14">
    <property type="entry name" value="ZN(2)-C6 FUNGAL-TYPE DOMAIN-CONTAINING PROTEIN"/>
    <property type="match status" value="1"/>
</dbReference>
<dbReference type="InterPro" id="IPR036864">
    <property type="entry name" value="Zn2-C6_fun-type_DNA-bd_sf"/>
</dbReference>
<keyword evidence="5" id="KW-1185">Reference proteome</keyword>
<evidence type="ECO:0000313" key="4">
    <source>
        <dbReference type="EMBL" id="KAF2487248.1"/>
    </source>
</evidence>
<dbReference type="InterPro" id="IPR001138">
    <property type="entry name" value="Zn2Cys6_DnaBD"/>
</dbReference>
<dbReference type="SUPFAM" id="SSF57701">
    <property type="entry name" value="Zn2/Cys6 DNA-binding domain"/>
    <property type="match status" value="1"/>
</dbReference>
<evidence type="ECO:0000259" key="3">
    <source>
        <dbReference type="PROSITE" id="PS50048"/>
    </source>
</evidence>
<evidence type="ECO:0000256" key="2">
    <source>
        <dbReference type="SAM" id="MobiDB-lite"/>
    </source>
</evidence>
<dbReference type="GeneID" id="54479628"/>
<gene>
    <name evidence="4" type="ORF">BDY17DRAFT_7015</name>
</gene>
<evidence type="ECO:0000256" key="1">
    <source>
        <dbReference type="ARBA" id="ARBA00023242"/>
    </source>
</evidence>
<dbReference type="Gene3D" id="4.10.240.10">
    <property type="entry name" value="Zn(2)-C6 fungal-type DNA-binding domain"/>
    <property type="match status" value="1"/>
</dbReference>
<keyword evidence="1" id="KW-0539">Nucleus</keyword>
<dbReference type="PROSITE" id="PS50048">
    <property type="entry name" value="ZN2_CY6_FUNGAL_2"/>
    <property type="match status" value="1"/>
</dbReference>
<dbReference type="RefSeq" id="XP_033593817.1">
    <property type="nucleotide sequence ID" value="XM_033738626.1"/>
</dbReference>
<name>A0A6A6Q462_9PEZI</name>
<dbReference type="PANTHER" id="PTHR47657">
    <property type="entry name" value="STEROL REGULATORY ELEMENT-BINDING PROTEIN ECM22"/>
    <property type="match status" value="1"/>
</dbReference>
<dbReference type="PROSITE" id="PS00463">
    <property type="entry name" value="ZN2_CY6_FUNGAL_1"/>
    <property type="match status" value="1"/>
</dbReference>
<dbReference type="AlphaFoldDB" id="A0A6A6Q462"/>
<dbReference type="GO" id="GO:0000981">
    <property type="term" value="F:DNA-binding transcription factor activity, RNA polymerase II-specific"/>
    <property type="evidence" value="ECO:0007669"/>
    <property type="project" value="InterPro"/>
</dbReference>